<organism evidence="1 2">
    <name type="scientific">Liparis tanakae</name>
    <name type="common">Tanaka's snailfish</name>
    <dbReference type="NCBI Taxonomy" id="230148"/>
    <lineage>
        <taxon>Eukaryota</taxon>
        <taxon>Metazoa</taxon>
        <taxon>Chordata</taxon>
        <taxon>Craniata</taxon>
        <taxon>Vertebrata</taxon>
        <taxon>Euteleostomi</taxon>
        <taxon>Actinopterygii</taxon>
        <taxon>Neopterygii</taxon>
        <taxon>Teleostei</taxon>
        <taxon>Neoteleostei</taxon>
        <taxon>Acanthomorphata</taxon>
        <taxon>Eupercaria</taxon>
        <taxon>Perciformes</taxon>
        <taxon>Cottioidei</taxon>
        <taxon>Cottales</taxon>
        <taxon>Liparidae</taxon>
        <taxon>Liparis</taxon>
    </lineage>
</organism>
<accession>A0A4Z2G0G9</accession>
<gene>
    <name evidence="1" type="ORF">EYF80_043119</name>
</gene>
<evidence type="ECO:0000313" key="1">
    <source>
        <dbReference type="EMBL" id="TNN46650.1"/>
    </source>
</evidence>
<dbReference type="AlphaFoldDB" id="A0A4Z2G0G9"/>
<keyword evidence="2" id="KW-1185">Reference proteome</keyword>
<name>A0A4Z2G0G9_9TELE</name>
<proteinExistence type="predicted"/>
<protein>
    <submittedName>
        <fullName evidence="1">Uncharacterized protein</fullName>
    </submittedName>
</protein>
<reference evidence="1 2" key="1">
    <citation type="submission" date="2019-03" db="EMBL/GenBank/DDBJ databases">
        <title>First draft genome of Liparis tanakae, snailfish: a comprehensive survey of snailfish specific genes.</title>
        <authorList>
            <person name="Kim W."/>
            <person name="Song I."/>
            <person name="Jeong J.-H."/>
            <person name="Kim D."/>
            <person name="Kim S."/>
            <person name="Ryu S."/>
            <person name="Song J.Y."/>
            <person name="Lee S.K."/>
        </authorList>
    </citation>
    <scope>NUCLEOTIDE SEQUENCE [LARGE SCALE GENOMIC DNA]</scope>
    <source>
        <tissue evidence="1">Muscle</tissue>
    </source>
</reference>
<dbReference type="Proteomes" id="UP000314294">
    <property type="component" value="Unassembled WGS sequence"/>
</dbReference>
<sequence length="74" mass="8328">MFPFKDVLTPNTSFSFLCVSKSFLAHCEWPQNFHFISRVLLGRSSERSLSDASGTSLNAAQESRALLYLRSGLR</sequence>
<comment type="caution">
    <text evidence="1">The sequence shown here is derived from an EMBL/GenBank/DDBJ whole genome shotgun (WGS) entry which is preliminary data.</text>
</comment>
<dbReference type="EMBL" id="SRLO01000779">
    <property type="protein sequence ID" value="TNN46650.1"/>
    <property type="molecule type" value="Genomic_DNA"/>
</dbReference>
<evidence type="ECO:0000313" key="2">
    <source>
        <dbReference type="Proteomes" id="UP000314294"/>
    </source>
</evidence>